<dbReference type="InterPro" id="IPR009506">
    <property type="entry name" value="YjiS-like"/>
</dbReference>
<dbReference type="EMBL" id="CP060436">
    <property type="protein sequence ID" value="QPM89207.1"/>
    <property type="molecule type" value="Genomic_DNA"/>
</dbReference>
<reference evidence="2 3" key="1">
    <citation type="submission" date="2020-08" db="EMBL/GenBank/DDBJ databases">
        <title>Genome sequence of Rhodobacteraceae bacterium Lw-13e.</title>
        <authorList>
            <person name="Poehlein A."/>
            <person name="Wolter L."/>
            <person name="Daniel R."/>
            <person name="Brinkhoff T."/>
        </authorList>
    </citation>
    <scope>NUCLEOTIDE SEQUENCE [LARGE SCALE GENOMIC DNA]</scope>
    <source>
        <strain evidence="2 3">Lw-13e</strain>
    </source>
</reference>
<keyword evidence="3" id="KW-1185">Reference proteome</keyword>
<dbReference type="AlphaFoldDB" id="A0A418SFH0"/>
<feature type="domain" description="YjiS-like" evidence="1">
    <location>
        <begin position="27"/>
        <end position="58"/>
    </location>
</feature>
<organism evidence="2 3">
    <name type="scientific">Pseudooceanicola algae</name>
    <dbReference type="NCBI Taxonomy" id="1537215"/>
    <lineage>
        <taxon>Bacteria</taxon>
        <taxon>Pseudomonadati</taxon>
        <taxon>Pseudomonadota</taxon>
        <taxon>Alphaproteobacteria</taxon>
        <taxon>Rhodobacterales</taxon>
        <taxon>Paracoccaceae</taxon>
        <taxon>Pseudooceanicola</taxon>
    </lineage>
</organism>
<dbReference type="Pfam" id="PF06568">
    <property type="entry name" value="YjiS-like"/>
    <property type="match status" value="1"/>
</dbReference>
<evidence type="ECO:0000313" key="2">
    <source>
        <dbReference type="EMBL" id="QPM89207.1"/>
    </source>
</evidence>
<dbReference type="RefSeq" id="WP_231388582.1">
    <property type="nucleotide sequence ID" value="NZ_CP060436.1"/>
</dbReference>
<dbReference type="KEGG" id="palw:PSAL_004220"/>
<evidence type="ECO:0000259" key="1">
    <source>
        <dbReference type="Pfam" id="PF06568"/>
    </source>
</evidence>
<dbReference type="Proteomes" id="UP000283786">
    <property type="component" value="Chromosome"/>
</dbReference>
<gene>
    <name evidence="2" type="ORF">PSAL_004220</name>
</gene>
<sequence>MAMATGYQGQANEGQTLLVRLFAQIGERYARYAAYRKCLDELSSMNNRELSDLGLRRSLIRTVAYQQAYGQPA</sequence>
<accession>A0A418SFH0</accession>
<evidence type="ECO:0000313" key="3">
    <source>
        <dbReference type="Proteomes" id="UP000283786"/>
    </source>
</evidence>
<protein>
    <recommendedName>
        <fullName evidence="1">YjiS-like domain-containing protein</fullName>
    </recommendedName>
</protein>
<proteinExistence type="predicted"/>
<name>A0A418SFH0_9RHOB</name>